<keyword evidence="1" id="KW-0175">Coiled coil</keyword>
<evidence type="ECO:0000313" key="2">
    <source>
        <dbReference type="EMBL" id="HIS36724.1"/>
    </source>
</evidence>
<reference evidence="2" key="1">
    <citation type="submission" date="2020-10" db="EMBL/GenBank/DDBJ databases">
        <authorList>
            <person name="Gilroy R."/>
        </authorList>
    </citation>
    <scope>NUCLEOTIDE SEQUENCE</scope>
    <source>
        <strain evidence="2">6276</strain>
    </source>
</reference>
<gene>
    <name evidence="2" type="ORF">IAC10_08875</name>
</gene>
<name>A0A9D1JNN5_9BACT</name>
<accession>A0A9D1JNN5</accession>
<evidence type="ECO:0000256" key="1">
    <source>
        <dbReference type="SAM" id="Coils"/>
    </source>
</evidence>
<reference evidence="2" key="2">
    <citation type="journal article" date="2021" name="PeerJ">
        <title>Extensive microbial diversity within the chicken gut microbiome revealed by metagenomics and culture.</title>
        <authorList>
            <person name="Gilroy R."/>
            <person name="Ravi A."/>
            <person name="Getino M."/>
            <person name="Pursley I."/>
            <person name="Horton D.L."/>
            <person name="Alikhan N.F."/>
            <person name="Baker D."/>
            <person name="Gharbi K."/>
            <person name="Hall N."/>
            <person name="Watson M."/>
            <person name="Adriaenssens E.M."/>
            <person name="Foster-Nyarko E."/>
            <person name="Jarju S."/>
            <person name="Secka A."/>
            <person name="Antonio M."/>
            <person name="Oren A."/>
            <person name="Chaudhuri R.R."/>
            <person name="La Ragione R."/>
            <person name="Hildebrand F."/>
            <person name="Pallen M.J."/>
        </authorList>
    </citation>
    <scope>NUCLEOTIDE SEQUENCE</scope>
    <source>
        <strain evidence="2">6276</strain>
    </source>
</reference>
<proteinExistence type="predicted"/>
<dbReference type="Proteomes" id="UP000823928">
    <property type="component" value="Unassembled WGS sequence"/>
</dbReference>
<comment type="caution">
    <text evidence="2">The sequence shown here is derived from an EMBL/GenBank/DDBJ whole genome shotgun (WGS) entry which is preliminary data.</text>
</comment>
<sequence>MAISNIQETLLMYTKQKSMLNEKIGNVMFQIMNATRENAEIQQKYNDKQQYYYYEYYDSEDQTVYQEVMEQLEKDREYELANLNSWESQLEVDKNNYETRLNEVTTFESTWTKLLQNNIKSDFTYGGASQ</sequence>
<organism evidence="2 3">
    <name type="scientific">Candidatus Scatousia excrementigallinarum</name>
    <dbReference type="NCBI Taxonomy" id="2840935"/>
    <lineage>
        <taxon>Bacteria</taxon>
        <taxon>Candidatus Scatousia</taxon>
    </lineage>
</organism>
<dbReference type="AlphaFoldDB" id="A0A9D1JNN5"/>
<protein>
    <submittedName>
        <fullName evidence="2">Uncharacterized protein</fullName>
    </submittedName>
</protein>
<feature type="coiled-coil region" evidence="1">
    <location>
        <begin position="31"/>
        <end position="89"/>
    </location>
</feature>
<dbReference type="EMBL" id="DVIU01000174">
    <property type="protein sequence ID" value="HIS36724.1"/>
    <property type="molecule type" value="Genomic_DNA"/>
</dbReference>
<evidence type="ECO:0000313" key="3">
    <source>
        <dbReference type="Proteomes" id="UP000823928"/>
    </source>
</evidence>